<feature type="domain" description="ABC3 transporter permease C-terminal" evidence="8">
    <location>
        <begin position="652"/>
        <end position="769"/>
    </location>
</feature>
<feature type="transmembrane region" description="Helical" evidence="7">
    <location>
        <begin position="744"/>
        <end position="765"/>
    </location>
</feature>
<dbReference type="GO" id="GO:0022857">
    <property type="term" value="F:transmembrane transporter activity"/>
    <property type="evidence" value="ECO:0007669"/>
    <property type="project" value="TreeGrafter"/>
</dbReference>
<dbReference type="PANTHER" id="PTHR30572">
    <property type="entry name" value="MEMBRANE COMPONENT OF TRANSPORTER-RELATED"/>
    <property type="match status" value="1"/>
</dbReference>
<keyword evidence="2" id="KW-1003">Cell membrane</keyword>
<feature type="transmembrane region" description="Helical" evidence="7">
    <location>
        <begin position="358"/>
        <end position="383"/>
    </location>
</feature>
<dbReference type="InterPro" id="IPR050250">
    <property type="entry name" value="Macrolide_Exporter_MacB"/>
</dbReference>
<evidence type="ECO:0000313" key="9">
    <source>
        <dbReference type="EMBL" id="RDI41779.1"/>
    </source>
</evidence>
<organism evidence="9 10">
    <name type="scientific">Nocardia mexicana</name>
    <dbReference type="NCBI Taxonomy" id="279262"/>
    <lineage>
        <taxon>Bacteria</taxon>
        <taxon>Bacillati</taxon>
        <taxon>Actinomycetota</taxon>
        <taxon>Actinomycetes</taxon>
        <taxon>Mycobacteriales</taxon>
        <taxon>Nocardiaceae</taxon>
        <taxon>Nocardia</taxon>
    </lineage>
</organism>
<feature type="transmembrane region" description="Helical" evidence="7">
    <location>
        <begin position="21"/>
        <end position="42"/>
    </location>
</feature>
<feature type="transmembrane region" description="Helical" evidence="7">
    <location>
        <begin position="313"/>
        <end position="338"/>
    </location>
</feature>
<comment type="similarity">
    <text evidence="6">Belongs to the ABC-4 integral membrane protein family.</text>
</comment>
<dbReference type="GO" id="GO:0005886">
    <property type="term" value="C:plasma membrane"/>
    <property type="evidence" value="ECO:0007669"/>
    <property type="project" value="UniProtKB-SubCell"/>
</dbReference>
<evidence type="ECO:0000313" key="10">
    <source>
        <dbReference type="Proteomes" id="UP000255355"/>
    </source>
</evidence>
<sequence length="779" mass="82576">MYLPRSWALLTKIRRDLRRRGRQSTAIAVMVLLGVLLFIASYDSFRNLSVSYERTYERLHFADLTATAVNADNVAEAIRGENGVARVTTRTQADVPMIVDTTKLVGRVIGLPSAPEVNDISLTAGALPEPGKRDQVVVEHHTADAFGLDLGDRLWVFDSSAWHAVTVSGIARSPEYLWPARSRQDVLGDPNSFAVFFAPQPRTSYLTGQSGSNQVVIEMTSTATRSDRDALVGRLRSAGADDVMTQAEQPSNASLHGNLTGFSKIAVGFPLLFLVAAGITEYVLITRLVCAERPIIGALLAMGARRGVLVRHYVAYGAIVSALGAVAGVVLGAVVTSAVTSAYTSAIGIPDTVVSHRISTAAVGFALGLLTGSLTALAPALAAARTAPAQAMRGDHHPGRPARWAARWVRLPTTMRMALRSLARNRRRTLSTMTGTVLAMVLILTSVGVFTSMHTMVDVQYDQVQREDATVQTDPKSGDISGQLQAVPGVSAIEAGRIASVTVQADGKSYSTSLTGLPPNTTMHGFRTTSGESGLPLDAVVAGQALSGLLNVRVGDLLTVTSSTFGSPHRVRLAALVDEPMGTQLYATEDAVRAIAPASLPGYLLRFEDGADRAAVRAAATAIPGVVTYTDIHSLKHQANRFLAVYWIFTAVMLALGAALAFTVIYVTMTANMAERTTELAALRAAGVSVQRLTTALMVENLTATILAVPIGLATGTVSAYLFLHTLSSDRLAFAPTFGALPTVSAVAAVLAAAALSQLPALRFVRRMDVARVMRERAL</sequence>
<dbReference type="EMBL" id="QQAZ01000030">
    <property type="protein sequence ID" value="RDI41779.1"/>
    <property type="molecule type" value="Genomic_DNA"/>
</dbReference>
<comment type="subcellular location">
    <subcellularLocation>
        <location evidence="1">Cell membrane</location>
        <topology evidence="1">Multi-pass membrane protein</topology>
    </subcellularLocation>
</comment>
<evidence type="ECO:0000256" key="1">
    <source>
        <dbReference type="ARBA" id="ARBA00004651"/>
    </source>
</evidence>
<gene>
    <name evidence="9" type="ORF">DFR68_13028</name>
</gene>
<evidence type="ECO:0000259" key="8">
    <source>
        <dbReference type="Pfam" id="PF02687"/>
    </source>
</evidence>
<evidence type="ECO:0000256" key="5">
    <source>
        <dbReference type="ARBA" id="ARBA00023136"/>
    </source>
</evidence>
<evidence type="ECO:0000256" key="6">
    <source>
        <dbReference type="ARBA" id="ARBA00038076"/>
    </source>
</evidence>
<keyword evidence="3 7" id="KW-0812">Transmembrane</keyword>
<dbReference type="Pfam" id="PF02687">
    <property type="entry name" value="FtsX"/>
    <property type="match status" value="2"/>
</dbReference>
<comment type="caution">
    <text evidence="9">The sequence shown here is derived from an EMBL/GenBank/DDBJ whole genome shotgun (WGS) entry which is preliminary data.</text>
</comment>
<dbReference type="RefSeq" id="WP_068031820.1">
    <property type="nucleotide sequence ID" value="NZ_QQAZ01000030.1"/>
</dbReference>
<evidence type="ECO:0000256" key="4">
    <source>
        <dbReference type="ARBA" id="ARBA00022989"/>
    </source>
</evidence>
<name>A0A370GF95_9NOCA</name>
<dbReference type="STRING" id="1210089.GCA_001613165_07647"/>
<feature type="transmembrane region" description="Helical" evidence="7">
    <location>
        <begin position="265"/>
        <end position="285"/>
    </location>
</feature>
<dbReference type="AlphaFoldDB" id="A0A370GF95"/>
<keyword evidence="10" id="KW-1185">Reference proteome</keyword>
<dbReference type="PANTHER" id="PTHR30572:SF4">
    <property type="entry name" value="ABC TRANSPORTER PERMEASE YTRF"/>
    <property type="match status" value="1"/>
</dbReference>
<evidence type="ECO:0000256" key="2">
    <source>
        <dbReference type="ARBA" id="ARBA00022475"/>
    </source>
</evidence>
<feature type="transmembrane region" description="Helical" evidence="7">
    <location>
        <begin position="430"/>
        <end position="450"/>
    </location>
</feature>
<proteinExistence type="inferred from homology"/>
<evidence type="ECO:0000256" key="7">
    <source>
        <dbReference type="SAM" id="Phobius"/>
    </source>
</evidence>
<keyword evidence="4 7" id="KW-1133">Transmembrane helix</keyword>
<dbReference type="OrthoDB" id="3997102at2"/>
<feature type="domain" description="ABC3 transporter permease C-terminal" evidence="8">
    <location>
        <begin position="269"/>
        <end position="387"/>
    </location>
</feature>
<feature type="transmembrane region" description="Helical" evidence="7">
    <location>
        <begin position="702"/>
        <end position="724"/>
    </location>
</feature>
<protein>
    <submittedName>
        <fullName evidence="9">Putative ABC transport system permease protein</fullName>
    </submittedName>
</protein>
<dbReference type="InterPro" id="IPR003838">
    <property type="entry name" value="ABC3_permease_C"/>
</dbReference>
<evidence type="ECO:0000256" key="3">
    <source>
        <dbReference type="ARBA" id="ARBA00022692"/>
    </source>
</evidence>
<dbReference type="Proteomes" id="UP000255355">
    <property type="component" value="Unassembled WGS sequence"/>
</dbReference>
<reference evidence="9 10" key="1">
    <citation type="submission" date="2018-07" db="EMBL/GenBank/DDBJ databases">
        <title>Genomic Encyclopedia of Type Strains, Phase IV (KMG-IV): sequencing the most valuable type-strain genomes for metagenomic binning, comparative biology and taxonomic classification.</title>
        <authorList>
            <person name="Goeker M."/>
        </authorList>
    </citation>
    <scope>NUCLEOTIDE SEQUENCE [LARGE SCALE GENOMIC DNA]</scope>
    <source>
        <strain evidence="9 10">DSM 44952</strain>
    </source>
</reference>
<accession>A0A370GF95</accession>
<feature type="transmembrane region" description="Helical" evidence="7">
    <location>
        <begin position="644"/>
        <end position="667"/>
    </location>
</feature>
<keyword evidence="5 7" id="KW-0472">Membrane</keyword>